<dbReference type="EMBL" id="GGEC01012980">
    <property type="protein sequence ID" value="MBW93463.1"/>
    <property type="molecule type" value="Transcribed_RNA"/>
</dbReference>
<protein>
    <submittedName>
        <fullName evidence="1">Uncharacterized protein LOC105118786</fullName>
    </submittedName>
</protein>
<accession>A0A2P2JJ16</accession>
<organism evidence="1">
    <name type="scientific">Rhizophora mucronata</name>
    <name type="common">Asiatic mangrove</name>
    <dbReference type="NCBI Taxonomy" id="61149"/>
    <lineage>
        <taxon>Eukaryota</taxon>
        <taxon>Viridiplantae</taxon>
        <taxon>Streptophyta</taxon>
        <taxon>Embryophyta</taxon>
        <taxon>Tracheophyta</taxon>
        <taxon>Spermatophyta</taxon>
        <taxon>Magnoliopsida</taxon>
        <taxon>eudicotyledons</taxon>
        <taxon>Gunneridae</taxon>
        <taxon>Pentapetalae</taxon>
        <taxon>rosids</taxon>
        <taxon>fabids</taxon>
        <taxon>Malpighiales</taxon>
        <taxon>Rhizophoraceae</taxon>
        <taxon>Rhizophora</taxon>
    </lineage>
</organism>
<proteinExistence type="predicted"/>
<sequence length="89" mass="10010">MNQFLDQSQTEKLGSDWVENLKVFLGQTKSISTSCVHLLLTPCVLQKRLLLLCSLDVTLITQEWKLCTLKGIREEAETSGNNDPINCIT</sequence>
<evidence type="ECO:0000313" key="1">
    <source>
        <dbReference type="EMBL" id="MBW93463.1"/>
    </source>
</evidence>
<dbReference type="AlphaFoldDB" id="A0A2P2JJ16"/>
<name>A0A2P2JJ16_RHIMU</name>
<reference evidence="1" key="1">
    <citation type="submission" date="2018-02" db="EMBL/GenBank/DDBJ databases">
        <title>Rhizophora mucronata_Transcriptome.</title>
        <authorList>
            <person name="Meera S.P."/>
            <person name="Sreeshan A."/>
            <person name="Augustine A."/>
        </authorList>
    </citation>
    <scope>NUCLEOTIDE SEQUENCE</scope>
    <source>
        <tissue evidence="1">Leaf</tissue>
    </source>
</reference>